<dbReference type="EMBL" id="HBED01037103">
    <property type="protein sequence ID" value="CAD8320290.1"/>
    <property type="molecule type" value="Transcribed_RNA"/>
</dbReference>
<dbReference type="AlphaFoldDB" id="A0A7R9WBW4"/>
<proteinExistence type="predicted"/>
<organism evidence="2">
    <name type="scientific">Pseudictyota dubia</name>
    <dbReference type="NCBI Taxonomy" id="2749911"/>
    <lineage>
        <taxon>Eukaryota</taxon>
        <taxon>Sar</taxon>
        <taxon>Stramenopiles</taxon>
        <taxon>Ochrophyta</taxon>
        <taxon>Bacillariophyta</taxon>
        <taxon>Mediophyceae</taxon>
        <taxon>Biddulphiophycidae</taxon>
        <taxon>Eupodiscales</taxon>
        <taxon>Odontellaceae</taxon>
        <taxon>Pseudictyota</taxon>
    </lineage>
</organism>
<feature type="transmembrane region" description="Helical" evidence="1">
    <location>
        <begin position="75"/>
        <end position="92"/>
    </location>
</feature>
<gene>
    <name evidence="2" type="ORF">TDUB1175_LOCUS18706</name>
</gene>
<feature type="transmembrane region" description="Helical" evidence="1">
    <location>
        <begin position="7"/>
        <end position="26"/>
    </location>
</feature>
<sequence>MGILRHVVLPLHCVPHGITIGVWLMGKTLSHPLLDDFPLAEGESRSELEWLLMSLICAWNGGMLFGVLTAIWDGHAYFVTTITTMELIIWTIKSINMFQVPQAANLPLVFAIICFLGMLFETFVEKKEHTTAKDLSKSKAG</sequence>
<keyword evidence="1" id="KW-0812">Transmembrane</keyword>
<feature type="transmembrane region" description="Helical" evidence="1">
    <location>
        <begin position="50"/>
        <end position="68"/>
    </location>
</feature>
<name>A0A7R9WBW4_9STRA</name>
<protein>
    <submittedName>
        <fullName evidence="2">Uncharacterized protein</fullName>
    </submittedName>
</protein>
<keyword evidence="1" id="KW-1133">Transmembrane helix</keyword>
<accession>A0A7R9WBW4</accession>
<reference evidence="2" key="1">
    <citation type="submission" date="2021-01" db="EMBL/GenBank/DDBJ databases">
        <authorList>
            <person name="Corre E."/>
            <person name="Pelletier E."/>
            <person name="Niang G."/>
            <person name="Scheremetjew M."/>
            <person name="Finn R."/>
            <person name="Kale V."/>
            <person name="Holt S."/>
            <person name="Cochrane G."/>
            <person name="Meng A."/>
            <person name="Brown T."/>
            <person name="Cohen L."/>
        </authorList>
    </citation>
    <scope>NUCLEOTIDE SEQUENCE</scope>
    <source>
        <strain evidence="2">CCMP147</strain>
    </source>
</reference>
<evidence type="ECO:0000313" key="2">
    <source>
        <dbReference type="EMBL" id="CAD8320290.1"/>
    </source>
</evidence>
<evidence type="ECO:0000256" key="1">
    <source>
        <dbReference type="SAM" id="Phobius"/>
    </source>
</evidence>
<keyword evidence="1" id="KW-0472">Membrane</keyword>
<feature type="transmembrane region" description="Helical" evidence="1">
    <location>
        <begin position="104"/>
        <end position="124"/>
    </location>
</feature>